<dbReference type="Pfam" id="PF23098">
    <property type="entry name" value="Beta-prop_NOL10_N"/>
    <property type="match status" value="1"/>
</dbReference>
<dbReference type="PANTHER" id="PTHR14927">
    <property type="entry name" value="NUCLEOLAR PROTEIN 10"/>
    <property type="match status" value="1"/>
</dbReference>
<dbReference type="InterPro" id="IPR015940">
    <property type="entry name" value="UBA"/>
</dbReference>
<keyword evidence="4" id="KW-0677">Repeat</keyword>
<evidence type="ECO:0000256" key="4">
    <source>
        <dbReference type="ARBA" id="ARBA00022737"/>
    </source>
</evidence>
<dbReference type="PANTHER" id="PTHR14927:SF0">
    <property type="entry name" value="NUCLEOLAR PROTEIN 10"/>
    <property type="match status" value="1"/>
</dbReference>
<feature type="coiled-coil region" evidence="6">
    <location>
        <begin position="707"/>
        <end position="734"/>
    </location>
</feature>
<feature type="region of interest" description="Disordered" evidence="7">
    <location>
        <begin position="636"/>
        <end position="659"/>
    </location>
</feature>
<evidence type="ECO:0000256" key="3">
    <source>
        <dbReference type="ARBA" id="ARBA00022574"/>
    </source>
</evidence>
<dbReference type="InterPro" id="IPR040382">
    <property type="entry name" value="NOL10/Enp2"/>
</dbReference>
<protein>
    <recommendedName>
        <fullName evidence="8">UBA domain-containing protein</fullName>
    </recommendedName>
</protein>
<dbReference type="CDD" id="cd14270">
    <property type="entry name" value="UBA"/>
    <property type="match status" value="1"/>
</dbReference>
<keyword evidence="10" id="KW-1185">Reference proteome</keyword>
<evidence type="ECO:0000313" key="9">
    <source>
        <dbReference type="EMBL" id="OZJ04886.1"/>
    </source>
</evidence>
<comment type="subcellular location">
    <subcellularLocation>
        <location evidence="1">Nucleus</location>
        <location evidence="1">Nucleolus</location>
    </subcellularLocation>
</comment>
<dbReference type="InterPro" id="IPR056550">
    <property type="entry name" value="NOL10_2nd"/>
</dbReference>
<dbReference type="GO" id="GO:0030686">
    <property type="term" value="C:90S preribosome"/>
    <property type="evidence" value="ECO:0007669"/>
    <property type="project" value="TreeGrafter"/>
</dbReference>
<dbReference type="GO" id="GO:0032040">
    <property type="term" value="C:small-subunit processome"/>
    <property type="evidence" value="ECO:0007669"/>
    <property type="project" value="TreeGrafter"/>
</dbReference>
<dbReference type="InterPro" id="IPR009060">
    <property type="entry name" value="UBA-like_sf"/>
</dbReference>
<dbReference type="Gene3D" id="1.10.8.10">
    <property type="entry name" value="DNA helicase RuvA subunit, C-terminal domain"/>
    <property type="match status" value="1"/>
</dbReference>
<dbReference type="Pfam" id="PF00627">
    <property type="entry name" value="UBA"/>
    <property type="match status" value="1"/>
</dbReference>
<dbReference type="Proteomes" id="UP000242875">
    <property type="component" value="Unassembled WGS sequence"/>
</dbReference>
<feature type="region of interest" description="Disordered" evidence="7">
    <location>
        <begin position="765"/>
        <end position="989"/>
    </location>
</feature>
<evidence type="ECO:0000256" key="1">
    <source>
        <dbReference type="ARBA" id="ARBA00004604"/>
    </source>
</evidence>
<evidence type="ECO:0000313" key="10">
    <source>
        <dbReference type="Proteomes" id="UP000242875"/>
    </source>
</evidence>
<feature type="compositionally biased region" description="Basic and acidic residues" evidence="7">
    <location>
        <begin position="534"/>
        <end position="543"/>
    </location>
</feature>
<comment type="caution">
    <text evidence="9">The sequence shown here is derived from an EMBL/GenBank/DDBJ whole genome shotgun (WGS) entry which is preliminary data.</text>
</comment>
<gene>
    <name evidence="9" type="ORF">BZG36_02508</name>
</gene>
<feature type="compositionally biased region" description="Polar residues" evidence="7">
    <location>
        <begin position="910"/>
        <end position="921"/>
    </location>
</feature>
<name>A0A261Y2Q4_9FUNG</name>
<reference evidence="9 10" key="1">
    <citation type="journal article" date="2017" name="Mycologia">
        <title>Bifiguratus adelaidae, gen. et sp. nov., a new member of Mucoromycotina in endophytic and soil-dwelling habitats.</title>
        <authorList>
            <person name="Torres-Cruz T.J."/>
            <person name="Billingsley Tobias T.L."/>
            <person name="Almatruk M."/>
            <person name="Hesse C."/>
            <person name="Kuske C.R."/>
            <person name="Desiro A."/>
            <person name="Benucci G.M."/>
            <person name="Bonito G."/>
            <person name="Stajich J.E."/>
            <person name="Dunlap C."/>
            <person name="Arnold A.E."/>
            <person name="Porras-Alfaro A."/>
        </authorList>
    </citation>
    <scope>NUCLEOTIDE SEQUENCE [LARGE SCALE GENOMIC DNA]</scope>
    <source>
        <strain evidence="9 10">AZ0501</strain>
    </source>
</reference>
<dbReference type="InterPro" id="IPR012580">
    <property type="entry name" value="NUC153"/>
</dbReference>
<feature type="compositionally biased region" description="Pro residues" evidence="7">
    <location>
        <begin position="969"/>
        <end position="984"/>
    </location>
</feature>
<evidence type="ECO:0000256" key="5">
    <source>
        <dbReference type="ARBA" id="ARBA00023242"/>
    </source>
</evidence>
<dbReference type="SUPFAM" id="SSF50978">
    <property type="entry name" value="WD40 repeat-like"/>
    <property type="match status" value="1"/>
</dbReference>
<keyword evidence="6" id="KW-0175">Coiled coil</keyword>
<dbReference type="OrthoDB" id="273340at2759"/>
<accession>A0A261Y2Q4</accession>
<dbReference type="PROSITE" id="PS50030">
    <property type="entry name" value="UBA"/>
    <property type="match status" value="1"/>
</dbReference>
<dbReference type="EMBL" id="MVBO01000027">
    <property type="protein sequence ID" value="OZJ04886.1"/>
    <property type="molecule type" value="Genomic_DNA"/>
</dbReference>
<feature type="region of interest" description="Disordered" evidence="7">
    <location>
        <begin position="513"/>
        <end position="608"/>
    </location>
</feature>
<proteinExistence type="inferred from homology"/>
<dbReference type="Gene3D" id="2.130.10.10">
    <property type="entry name" value="YVTN repeat-like/Quinoprotein amine dehydrogenase"/>
    <property type="match status" value="1"/>
</dbReference>
<dbReference type="InterPro" id="IPR015943">
    <property type="entry name" value="WD40/YVTN_repeat-like_dom_sf"/>
</dbReference>
<dbReference type="SUPFAM" id="SSF46934">
    <property type="entry name" value="UBA-like"/>
    <property type="match status" value="1"/>
</dbReference>
<evidence type="ECO:0000256" key="6">
    <source>
        <dbReference type="SAM" id="Coils"/>
    </source>
</evidence>
<dbReference type="Pfam" id="PF23097">
    <property type="entry name" value="NOL10_2nd"/>
    <property type="match status" value="1"/>
</dbReference>
<sequence>MVLEVTNPNNVKIYTVSGGLGSRAIPDWLARRKRKALKRDLDYRTRIELIQDFEFPEASNRIKLTRDGKFAIATGVYKPQMRVFEFSEMSMKFDRHTDAENVNFEILSDDWTKTVLLQNDRSIEFHAQGGIHYRTRIPKFGRDLAYHFPTCDLLVVGASEEVYRLNLDQGRFLKPLVTESTAGINTCDINPLHQLFSFGTSSGTVEFWDPRSRSRVGLLTPQVASFDYPIGEGIEITAFKYREDGLNFAVGTSTGHTLLYDLRSSQPTLIKDHQYGFPIKSLHFHEGATDEGYGKVIAADRKIIKIWDRLNGKHFTSVEPPTDINDVCPVGNSGLLFTANEGIQMGSYYIPQLGPAPRWASFLENLTEEMEENPQSNVYDDYKFVTRKELAALNMEHLIGSNVLKAYMHGFFVDLRLYEKAKLIANPFAYEDYKKRVVHEKLEKERESRIRSKAKLPKVNRNLAKQLLDEKEAGNKKKSNDAAKVLEDSRFADMFADPDFEVDETAQEYKLLHPISKTKSTSSVQEEQEEEERDMERDERSDSEASDASDTSGSDSEDDAVESIRRSRGMTKASKPKPTQLRTSGPKKRRVAMMSESSTKDDSRSKVSKKMFADRLKTLPASNHDRIARTGMGGMEMTFKPKRKGAKPQGAESDASRRERRMEDIPVIAPILYRLPKPVSAPEYLAVIPDDVGHLQVYNFALEQHLLEDIAKARAEEQAKADALAARKQAYEARQVAQQKAKARKIAPGFLDTDQRLLTPQPANAATRALSESDKDVEEGAESDKRDDVGTESEDELKTTKGVASPKQAKTSLDYLEFEQGLPPPDPWDHPASTMEDLEEVFLGRGRTHPTPQSTQSPQQSPNTLPTQPPARASYDGYNQHTYPPSPVKTSFHPPRGDSSPRYSMHSPPQYYSPSVPTTYTRPYPSPESRSRPSSAEPPPQRPPKNVESPLSQSQDRHPSPTSVDTQTSPPPPPPPAPPLPHQPDPVQVAELINMGFTKQQAVEALQRNEFDVERAINFLLDST</sequence>
<keyword evidence="5" id="KW-0539">Nucleus</keyword>
<keyword evidence="3" id="KW-0853">WD repeat</keyword>
<feature type="domain" description="UBA" evidence="8">
    <location>
        <begin position="983"/>
        <end position="1023"/>
    </location>
</feature>
<evidence type="ECO:0000256" key="2">
    <source>
        <dbReference type="ARBA" id="ARBA00005264"/>
    </source>
</evidence>
<evidence type="ECO:0000256" key="7">
    <source>
        <dbReference type="SAM" id="MobiDB-lite"/>
    </source>
</evidence>
<organism evidence="9 10">
    <name type="scientific">Bifiguratus adelaidae</name>
    <dbReference type="NCBI Taxonomy" id="1938954"/>
    <lineage>
        <taxon>Eukaryota</taxon>
        <taxon>Fungi</taxon>
        <taxon>Fungi incertae sedis</taxon>
        <taxon>Mucoromycota</taxon>
        <taxon>Mucoromycotina</taxon>
        <taxon>Endogonomycetes</taxon>
        <taxon>Endogonales</taxon>
        <taxon>Endogonales incertae sedis</taxon>
        <taxon>Bifiguratus</taxon>
    </lineage>
</organism>
<feature type="compositionally biased region" description="Low complexity" evidence="7">
    <location>
        <begin position="849"/>
        <end position="866"/>
    </location>
</feature>
<dbReference type="SMART" id="SM00165">
    <property type="entry name" value="UBA"/>
    <property type="match status" value="1"/>
</dbReference>
<dbReference type="AlphaFoldDB" id="A0A261Y2Q4"/>
<dbReference type="Pfam" id="PF08159">
    <property type="entry name" value="NUC153"/>
    <property type="match status" value="1"/>
</dbReference>
<comment type="similarity">
    <text evidence="2">Belongs to the WD repeat NOL10/ENP2 family.</text>
</comment>
<dbReference type="GO" id="GO:0000462">
    <property type="term" value="P:maturation of SSU-rRNA from tricistronic rRNA transcript (SSU-rRNA, 5.8S rRNA, LSU-rRNA)"/>
    <property type="evidence" value="ECO:0007669"/>
    <property type="project" value="TreeGrafter"/>
</dbReference>
<dbReference type="InterPro" id="IPR056551">
    <property type="entry name" value="Beta-prop_NOL10_N"/>
</dbReference>
<evidence type="ECO:0000259" key="8">
    <source>
        <dbReference type="PROSITE" id="PS50030"/>
    </source>
</evidence>
<dbReference type="InterPro" id="IPR036322">
    <property type="entry name" value="WD40_repeat_dom_sf"/>
</dbReference>
<feature type="compositionally biased region" description="Basic and acidic residues" evidence="7">
    <location>
        <begin position="598"/>
        <end position="608"/>
    </location>
</feature>